<evidence type="ECO:0000313" key="3">
    <source>
        <dbReference type="Proteomes" id="UP000324091"/>
    </source>
</evidence>
<keyword evidence="3" id="KW-1185">Reference proteome</keyword>
<accession>A0A5C6PIC4</accession>
<feature type="region of interest" description="Disordered" evidence="1">
    <location>
        <begin position="158"/>
        <end position="180"/>
    </location>
</feature>
<name>A0A5C6PIC4_9TELE</name>
<sequence length="224" mass="24294">MGRSSSDSLVKLVGLFTSSPSAALSPHFPTEVNPDMRHMAAAYRSAGKSEKKSREEPLPSLWQQLYHCRLAGLYVNSGLIQKAPLTLTLGLPVTRLACGKFCECWHQERRSMQRLGQPCGPALRYVVSFRTRLLKMLQIPNQTPDIPPLSVRGHDQNISATPPVDWTSSSPSRHRPTGAVGGAVLHQHSHTLPAVGLGPDSSWLGVAAAGTGRQEKPKKTPKPA</sequence>
<dbReference type="AlphaFoldDB" id="A0A5C6PIC4"/>
<protein>
    <submittedName>
        <fullName evidence="2">Uncharacterized protein</fullName>
    </submittedName>
</protein>
<evidence type="ECO:0000256" key="1">
    <source>
        <dbReference type="SAM" id="MobiDB-lite"/>
    </source>
</evidence>
<reference evidence="2 3" key="1">
    <citation type="submission" date="2019-04" db="EMBL/GenBank/DDBJ databases">
        <title>Chromosome genome assembly for Takifugu flavidus.</title>
        <authorList>
            <person name="Xiao S."/>
        </authorList>
    </citation>
    <scope>NUCLEOTIDE SEQUENCE [LARGE SCALE GENOMIC DNA]</scope>
    <source>
        <strain evidence="2">HTHZ2018</strain>
        <tissue evidence="2">Muscle</tissue>
    </source>
</reference>
<dbReference type="EMBL" id="RHFK02000003">
    <property type="protein sequence ID" value="TWW78020.1"/>
    <property type="molecule type" value="Genomic_DNA"/>
</dbReference>
<dbReference type="Proteomes" id="UP000324091">
    <property type="component" value="Chromosome 11"/>
</dbReference>
<organism evidence="2 3">
    <name type="scientific">Takifugu flavidus</name>
    <name type="common">sansaifugu</name>
    <dbReference type="NCBI Taxonomy" id="433684"/>
    <lineage>
        <taxon>Eukaryota</taxon>
        <taxon>Metazoa</taxon>
        <taxon>Chordata</taxon>
        <taxon>Craniata</taxon>
        <taxon>Vertebrata</taxon>
        <taxon>Euteleostomi</taxon>
        <taxon>Actinopterygii</taxon>
        <taxon>Neopterygii</taxon>
        <taxon>Teleostei</taxon>
        <taxon>Neoteleostei</taxon>
        <taxon>Acanthomorphata</taxon>
        <taxon>Eupercaria</taxon>
        <taxon>Tetraodontiformes</taxon>
        <taxon>Tetradontoidea</taxon>
        <taxon>Tetraodontidae</taxon>
        <taxon>Takifugu</taxon>
    </lineage>
</organism>
<gene>
    <name evidence="2" type="ORF">D4764_11G0001410</name>
</gene>
<feature type="region of interest" description="Disordered" evidence="1">
    <location>
        <begin position="195"/>
        <end position="224"/>
    </location>
</feature>
<evidence type="ECO:0000313" key="2">
    <source>
        <dbReference type="EMBL" id="TWW78020.1"/>
    </source>
</evidence>
<feature type="compositionally biased region" description="Polar residues" evidence="1">
    <location>
        <begin position="158"/>
        <end position="171"/>
    </location>
</feature>
<proteinExistence type="predicted"/>
<comment type="caution">
    <text evidence="2">The sequence shown here is derived from an EMBL/GenBank/DDBJ whole genome shotgun (WGS) entry which is preliminary data.</text>
</comment>